<keyword evidence="2" id="KW-1185">Reference proteome</keyword>
<accession>A0ACB7S258</accession>
<evidence type="ECO:0000313" key="1">
    <source>
        <dbReference type="EMBL" id="KAH6928565.1"/>
    </source>
</evidence>
<organism evidence="1 2">
    <name type="scientific">Hyalomma asiaticum</name>
    <name type="common">Tick</name>
    <dbReference type="NCBI Taxonomy" id="266040"/>
    <lineage>
        <taxon>Eukaryota</taxon>
        <taxon>Metazoa</taxon>
        <taxon>Ecdysozoa</taxon>
        <taxon>Arthropoda</taxon>
        <taxon>Chelicerata</taxon>
        <taxon>Arachnida</taxon>
        <taxon>Acari</taxon>
        <taxon>Parasitiformes</taxon>
        <taxon>Ixodida</taxon>
        <taxon>Ixodoidea</taxon>
        <taxon>Ixodidae</taxon>
        <taxon>Hyalomminae</taxon>
        <taxon>Hyalomma</taxon>
    </lineage>
</organism>
<evidence type="ECO:0000313" key="2">
    <source>
        <dbReference type="Proteomes" id="UP000821845"/>
    </source>
</evidence>
<protein>
    <submittedName>
        <fullName evidence="1">Uncharacterized protein</fullName>
    </submittedName>
</protein>
<comment type="caution">
    <text evidence="1">The sequence shown here is derived from an EMBL/GenBank/DDBJ whole genome shotgun (WGS) entry which is preliminary data.</text>
</comment>
<sequence length="66" mass="7400">MKDAIRSAMEHGTDSKKKKSQSSTYADVDKAVFTWFMDMRARNVPISGAILEQKARDYACILAAMI</sequence>
<reference evidence="1" key="1">
    <citation type="submission" date="2020-05" db="EMBL/GenBank/DDBJ databases">
        <title>Large-scale comparative analyses of tick genomes elucidate their genetic diversity and vector capacities.</title>
        <authorList>
            <person name="Jia N."/>
            <person name="Wang J."/>
            <person name="Shi W."/>
            <person name="Du L."/>
            <person name="Sun Y."/>
            <person name="Zhan W."/>
            <person name="Jiang J."/>
            <person name="Wang Q."/>
            <person name="Zhang B."/>
            <person name="Ji P."/>
            <person name="Sakyi L.B."/>
            <person name="Cui X."/>
            <person name="Yuan T."/>
            <person name="Jiang B."/>
            <person name="Yang W."/>
            <person name="Lam T.T.-Y."/>
            <person name="Chang Q."/>
            <person name="Ding S."/>
            <person name="Wang X."/>
            <person name="Zhu J."/>
            <person name="Ruan X."/>
            <person name="Zhao L."/>
            <person name="Wei J."/>
            <person name="Que T."/>
            <person name="Du C."/>
            <person name="Cheng J."/>
            <person name="Dai P."/>
            <person name="Han X."/>
            <person name="Huang E."/>
            <person name="Gao Y."/>
            <person name="Liu J."/>
            <person name="Shao H."/>
            <person name="Ye R."/>
            <person name="Li L."/>
            <person name="Wei W."/>
            <person name="Wang X."/>
            <person name="Wang C."/>
            <person name="Yang T."/>
            <person name="Huo Q."/>
            <person name="Li W."/>
            <person name="Guo W."/>
            <person name="Chen H."/>
            <person name="Zhou L."/>
            <person name="Ni X."/>
            <person name="Tian J."/>
            <person name="Zhou Y."/>
            <person name="Sheng Y."/>
            <person name="Liu T."/>
            <person name="Pan Y."/>
            <person name="Xia L."/>
            <person name="Li J."/>
            <person name="Zhao F."/>
            <person name="Cao W."/>
        </authorList>
    </citation>
    <scope>NUCLEOTIDE SEQUENCE</scope>
    <source>
        <strain evidence="1">Hyas-2018</strain>
    </source>
</reference>
<dbReference type="Proteomes" id="UP000821845">
    <property type="component" value="Chromosome 6"/>
</dbReference>
<gene>
    <name evidence="1" type="ORF">HPB50_016995</name>
</gene>
<proteinExistence type="predicted"/>
<name>A0ACB7S258_HYAAI</name>
<dbReference type="EMBL" id="CM023486">
    <property type="protein sequence ID" value="KAH6928565.1"/>
    <property type="molecule type" value="Genomic_DNA"/>
</dbReference>